<name>A0A917MTR1_9MICC</name>
<organism evidence="1 2">
    <name type="scientific">Rothia aerolata</name>
    <dbReference type="NCBI Taxonomy" id="1812262"/>
    <lineage>
        <taxon>Bacteria</taxon>
        <taxon>Bacillati</taxon>
        <taxon>Actinomycetota</taxon>
        <taxon>Actinomycetes</taxon>
        <taxon>Micrococcales</taxon>
        <taxon>Micrococcaceae</taxon>
        <taxon>Rothia</taxon>
    </lineage>
</organism>
<dbReference type="AlphaFoldDB" id="A0A917MTR1"/>
<dbReference type="Proteomes" id="UP000600171">
    <property type="component" value="Unassembled WGS sequence"/>
</dbReference>
<evidence type="ECO:0000313" key="1">
    <source>
        <dbReference type="EMBL" id="GGH63254.1"/>
    </source>
</evidence>
<keyword evidence="2" id="KW-1185">Reference proteome</keyword>
<comment type="caution">
    <text evidence="1">The sequence shown here is derived from an EMBL/GenBank/DDBJ whole genome shotgun (WGS) entry which is preliminary data.</text>
</comment>
<reference evidence="1 2" key="1">
    <citation type="journal article" date="2014" name="Int. J. Syst. Evol. Microbiol.">
        <title>Complete genome sequence of Corynebacterium casei LMG S-19264T (=DSM 44701T), isolated from a smear-ripened cheese.</title>
        <authorList>
            <consortium name="US DOE Joint Genome Institute (JGI-PGF)"/>
            <person name="Walter F."/>
            <person name="Albersmeier A."/>
            <person name="Kalinowski J."/>
            <person name="Ruckert C."/>
        </authorList>
    </citation>
    <scope>NUCLEOTIDE SEQUENCE [LARGE SCALE GENOMIC DNA]</scope>
    <source>
        <strain evidence="1 2">CCM 8669</strain>
    </source>
</reference>
<protein>
    <submittedName>
        <fullName evidence="1">Uncharacterized protein</fullName>
    </submittedName>
</protein>
<sequence length="333" mass="38244">MSPDSPHYRVVHSLAPNPPHEELSALLSQSPYQEMWMQFVQRRRSPGISIRAVATFMAYELSDAAGREISPNQLKDSVRRALSGEVMTDRIINRFISAFGFSEAETERLWKSVVYHRYLSNSVVTSASEERKEFDRNREYTTLDQTLTFYGDRYGFGKYFDVSETIVSEIDGLEAIKPIFEGYDVKVDLLDGGSIRRIETIHDRAVEDAHNKLLSPIIVPETPLNKGEIHRIRTWVYVKNTLTEDGRLTNHVGVGASDKPKFNVTTIVRFDEPPQDIHHCIWDDNAYELPIIDEALPQGRTHYSMHYSMIHKAFCGFSWTIVPPEDFEQDQEA</sequence>
<dbReference type="EMBL" id="BMDC01000002">
    <property type="protein sequence ID" value="GGH63254.1"/>
    <property type="molecule type" value="Genomic_DNA"/>
</dbReference>
<proteinExistence type="predicted"/>
<evidence type="ECO:0000313" key="2">
    <source>
        <dbReference type="Proteomes" id="UP000600171"/>
    </source>
</evidence>
<accession>A0A917MTR1</accession>
<dbReference type="RefSeq" id="WP_188359685.1">
    <property type="nucleotide sequence ID" value="NZ_BMDC01000002.1"/>
</dbReference>
<gene>
    <name evidence="1" type="ORF">GCM10007359_14330</name>
</gene>